<evidence type="ECO:0000259" key="5">
    <source>
        <dbReference type="PROSITE" id="PS50850"/>
    </source>
</evidence>
<feature type="transmembrane region" description="Helical" evidence="4">
    <location>
        <begin position="52"/>
        <end position="73"/>
    </location>
</feature>
<dbReference type="EMBL" id="CP102480">
    <property type="protein sequence ID" value="UUX50224.1"/>
    <property type="molecule type" value="Genomic_DNA"/>
</dbReference>
<feature type="transmembrane region" description="Helical" evidence="4">
    <location>
        <begin position="372"/>
        <end position="393"/>
    </location>
</feature>
<dbReference type="GO" id="GO:0022857">
    <property type="term" value="F:transmembrane transporter activity"/>
    <property type="evidence" value="ECO:0007669"/>
    <property type="project" value="InterPro"/>
</dbReference>
<dbReference type="InterPro" id="IPR011701">
    <property type="entry name" value="MFS"/>
</dbReference>
<proteinExistence type="predicted"/>
<feature type="transmembrane region" description="Helical" evidence="4">
    <location>
        <begin position="80"/>
        <end position="100"/>
    </location>
</feature>
<feature type="transmembrane region" description="Helical" evidence="4">
    <location>
        <begin position="169"/>
        <end position="193"/>
    </location>
</feature>
<evidence type="ECO:0000256" key="1">
    <source>
        <dbReference type="ARBA" id="ARBA00022692"/>
    </source>
</evidence>
<feature type="domain" description="Major facilitator superfamily (MFS) profile" evidence="5">
    <location>
        <begin position="218"/>
        <end position="399"/>
    </location>
</feature>
<evidence type="ECO:0000256" key="4">
    <source>
        <dbReference type="SAM" id="Phobius"/>
    </source>
</evidence>
<keyword evidence="3 4" id="KW-0472">Membrane</keyword>
<gene>
    <name evidence="6" type="ORF">NUH88_00690</name>
</gene>
<protein>
    <submittedName>
        <fullName evidence="6">MFS transporter</fullName>
    </submittedName>
</protein>
<dbReference type="PANTHER" id="PTHR23534:SF1">
    <property type="entry name" value="MAJOR FACILITATOR SUPERFAMILY PROTEIN"/>
    <property type="match status" value="1"/>
</dbReference>
<feature type="transmembrane region" description="Helical" evidence="4">
    <location>
        <begin position="137"/>
        <end position="157"/>
    </location>
</feature>
<dbReference type="PANTHER" id="PTHR23534">
    <property type="entry name" value="MFS PERMEASE"/>
    <property type="match status" value="1"/>
</dbReference>
<dbReference type="Pfam" id="PF07690">
    <property type="entry name" value="MFS_1"/>
    <property type="match status" value="2"/>
</dbReference>
<reference evidence="6" key="1">
    <citation type="submission" date="2022-08" db="EMBL/GenBank/DDBJ databases">
        <title>Nisaea acidiphila sp. nov., isolated from a marine algal debris and emended description of the genus Nisaea Urios et al. 2008.</title>
        <authorList>
            <person name="Kwon K."/>
        </authorList>
    </citation>
    <scope>NUCLEOTIDE SEQUENCE</scope>
    <source>
        <strain evidence="6">MEBiC11861</strain>
    </source>
</reference>
<dbReference type="Gene3D" id="1.20.1250.20">
    <property type="entry name" value="MFS general substrate transporter like domains"/>
    <property type="match status" value="1"/>
</dbReference>
<evidence type="ECO:0000313" key="6">
    <source>
        <dbReference type="EMBL" id="UUX50224.1"/>
    </source>
</evidence>
<dbReference type="RefSeq" id="WP_257769333.1">
    <property type="nucleotide sequence ID" value="NZ_CP102480.1"/>
</dbReference>
<dbReference type="AlphaFoldDB" id="A0A9J7ASB1"/>
<dbReference type="SUPFAM" id="SSF103473">
    <property type="entry name" value="MFS general substrate transporter"/>
    <property type="match status" value="1"/>
</dbReference>
<sequence>MTSTTLEGRDPTVRNVILLAICQALAMTGMSVNMTVTALVGQQLASDPAWSTVPLALQFTATMLTTLPASFLMKRIGRRAGFAVGVSIGIVGALAAFHGIFERSFLIFAAGSMLIGCFQGFAIFYRHAAADTASAAFRSRAISLVLAGGVFAAIVGPELSKWSYDLFEPITYAGCFIAVACVQAISFAFLYFVDIPPVRHTSESPDIRPLSEIVRQPTFVVAAVGAMIGYGVMSFVMTATPLAIVGCGYEFRDAAFVIQWHVLAMYAPSFITGSLIQRFGVRQVMLVGAIILVGAALVNISGLEIERFWLGLVLLGVGWNFMFVGGTSLLAECHSPDERAKVQGLNDFLVFGTVTVSSFASGALLNSFGWNAVNYGVLPLLALAGSVIAIALWQQRKAA</sequence>
<evidence type="ECO:0000256" key="3">
    <source>
        <dbReference type="ARBA" id="ARBA00023136"/>
    </source>
</evidence>
<keyword evidence="1 4" id="KW-0812">Transmembrane</keyword>
<feature type="transmembrane region" description="Helical" evidence="4">
    <location>
        <begin position="283"/>
        <end position="302"/>
    </location>
</feature>
<dbReference type="Proteomes" id="UP001060336">
    <property type="component" value="Chromosome"/>
</dbReference>
<dbReference type="PROSITE" id="PS50850">
    <property type="entry name" value="MFS"/>
    <property type="match status" value="1"/>
</dbReference>
<feature type="transmembrane region" description="Helical" evidence="4">
    <location>
        <begin position="256"/>
        <end position="276"/>
    </location>
</feature>
<dbReference type="KEGG" id="naci:NUH88_00690"/>
<feature type="transmembrane region" description="Helical" evidence="4">
    <location>
        <begin position="106"/>
        <end position="125"/>
    </location>
</feature>
<feature type="transmembrane region" description="Helical" evidence="4">
    <location>
        <begin position="345"/>
        <end position="366"/>
    </location>
</feature>
<feature type="transmembrane region" description="Helical" evidence="4">
    <location>
        <begin position="218"/>
        <end position="244"/>
    </location>
</feature>
<organism evidence="6 7">
    <name type="scientific">Nisaea acidiphila</name>
    <dbReference type="NCBI Taxonomy" id="1862145"/>
    <lineage>
        <taxon>Bacteria</taxon>
        <taxon>Pseudomonadati</taxon>
        <taxon>Pseudomonadota</taxon>
        <taxon>Alphaproteobacteria</taxon>
        <taxon>Rhodospirillales</taxon>
        <taxon>Thalassobaculaceae</taxon>
        <taxon>Nisaea</taxon>
    </lineage>
</organism>
<feature type="transmembrane region" description="Helical" evidence="4">
    <location>
        <begin position="308"/>
        <end position="333"/>
    </location>
</feature>
<keyword evidence="2 4" id="KW-1133">Transmembrane helix</keyword>
<evidence type="ECO:0000256" key="2">
    <source>
        <dbReference type="ARBA" id="ARBA00022989"/>
    </source>
</evidence>
<feature type="transmembrane region" description="Helical" evidence="4">
    <location>
        <begin position="12"/>
        <end position="32"/>
    </location>
</feature>
<name>A0A9J7ASB1_9PROT</name>
<accession>A0A9J7ASB1</accession>
<evidence type="ECO:0000313" key="7">
    <source>
        <dbReference type="Proteomes" id="UP001060336"/>
    </source>
</evidence>
<keyword evidence="7" id="KW-1185">Reference proteome</keyword>
<dbReference type="InterPro" id="IPR020846">
    <property type="entry name" value="MFS_dom"/>
</dbReference>
<dbReference type="InterPro" id="IPR036259">
    <property type="entry name" value="MFS_trans_sf"/>
</dbReference>